<accession>A0A9P8KWZ3</accession>
<comment type="caution">
    <text evidence="3">The sequence shown here is derived from an EMBL/GenBank/DDBJ whole genome shotgun (WGS) entry which is preliminary data.</text>
</comment>
<evidence type="ECO:0000313" key="4">
    <source>
        <dbReference type="Proteomes" id="UP000698800"/>
    </source>
</evidence>
<dbReference type="PANTHER" id="PTHR47281:SF1">
    <property type="entry name" value="OS09G0557700 PROTEIN"/>
    <property type="match status" value="1"/>
</dbReference>
<evidence type="ECO:0000313" key="3">
    <source>
        <dbReference type="EMBL" id="KAH0538905.1"/>
    </source>
</evidence>
<organism evidence="3 4">
    <name type="scientific">Glutinoglossum americanum</name>
    <dbReference type="NCBI Taxonomy" id="1670608"/>
    <lineage>
        <taxon>Eukaryota</taxon>
        <taxon>Fungi</taxon>
        <taxon>Dikarya</taxon>
        <taxon>Ascomycota</taxon>
        <taxon>Pezizomycotina</taxon>
        <taxon>Geoglossomycetes</taxon>
        <taxon>Geoglossales</taxon>
        <taxon>Geoglossaceae</taxon>
        <taxon>Glutinoglossum</taxon>
    </lineage>
</organism>
<evidence type="ECO:0000256" key="1">
    <source>
        <dbReference type="SAM" id="SignalP"/>
    </source>
</evidence>
<proteinExistence type="predicted"/>
<dbReference type="OrthoDB" id="2448405at2759"/>
<feature type="signal peptide" evidence="1">
    <location>
        <begin position="1"/>
        <end position="22"/>
    </location>
</feature>
<feature type="domain" description="DM13" evidence="2">
    <location>
        <begin position="34"/>
        <end position="141"/>
    </location>
</feature>
<sequence length="190" mass="18941">MLFNASLFLTTTLALFSSLTAAQTPTNSSSSSDATTKPNWSGSLSTLSGGLSGTVKVTSPTTLLIQNFKLGDASAPALYWWGSATPALKSGFRISNAQVKTPSGGADLVVQLDAGKTVADFSTVGLWCERFGVDFGQAVLSADGSAGAPAATGAATGSGAPKAGAGTAVSVPVRVGFWAGVMAAGWVIFA</sequence>
<dbReference type="InterPro" id="IPR045879">
    <property type="entry name" value="B561A"/>
</dbReference>
<keyword evidence="4" id="KW-1185">Reference proteome</keyword>
<dbReference type="Proteomes" id="UP000698800">
    <property type="component" value="Unassembled WGS sequence"/>
</dbReference>
<protein>
    <recommendedName>
        <fullName evidence="2">DM13 domain-containing protein</fullName>
    </recommendedName>
</protein>
<dbReference type="EMBL" id="JAGHQL010000092">
    <property type="protein sequence ID" value="KAH0538905.1"/>
    <property type="molecule type" value="Genomic_DNA"/>
</dbReference>
<evidence type="ECO:0000259" key="2">
    <source>
        <dbReference type="PROSITE" id="PS51549"/>
    </source>
</evidence>
<keyword evidence="1" id="KW-0732">Signal</keyword>
<feature type="chain" id="PRO_5040308565" description="DM13 domain-containing protein" evidence="1">
    <location>
        <begin position="23"/>
        <end position="190"/>
    </location>
</feature>
<dbReference type="AlphaFoldDB" id="A0A9P8KWZ3"/>
<reference evidence="3" key="1">
    <citation type="submission" date="2021-03" db="EMBL/GenBank/DDBJ databases">
        <title>Comparative genomics and phylogenomic investigation of the class Geoglossomycetes provide insights into ecological specialization and systematics.</title>
        <authorList>
            <person name="Melie T."/>
            <person name="Pirro S."/>
            <person name="Miller A.N."/>
            <person name="Quandt A."/>
        </authorList>
    </citation>
    <scope>NUCLEOTIDE SEQUENCE</scope>
    <source>
        <strain evidence="3">GBOQ0MN5Z8</strain>
    </source>
</reference>
<dbReference type="SMART" id="SM00686">
    <property type="entry name" value="DM13"/>
    <property type="match status" value="1"/>
</dbReference>
<gene>
    <name evidence="3" type="ORF">FGG08_004496</name>
</gene>
<dbReference type="PROSITE" id="PS51549">
    <property type="entry name" value="DM13"/>
    <property type="match status" value="1"/>
</dbReference>
<dbReference type="InterPro" id="IPR019545">
    <property type="entry name" value="DM13_domain"/>
</dbReference>
<dbReference type="Pfam" id="PF10517">
    <property type="entry name" value="DM13"/>
    <property type="match status" value="1"/>
</dbReference>
<name>A0A9P8KWZ3_9PEZI</name>
<dbReference type="PANTHER" id="PTHR47281">
    <property type="entry name" value="OS09G0557700 PROTEIN"/>
    <property type="match status" value="1"/>
</dbReference>